<dbReference type="GO" id="GO:0016020">
    <property type="term" value="C:membrane"/>
    <property type="evidence" value="ECO:0007669"/>
    <property type="project" value="UniProtKB-SubCell"/>
</dbReference>
<dbReference type="Proteomes" id="UP000266489">
    <property type="component" value="Unassembled WGS sequence"/>
</dbReference>
<dbReference type="PANTHER" id="PTHR43229:SF6">
    <property type="entry name" value="ABC-TYPE MULTIDRUG TRANSPORT SYSTEM, PERMEASE COMPONENT"/>
    <property type="match status" value="1"/>
</dbReference>
<sequence length="278" mass="31397">MKLSLFQRTATVWKTSWRHLFSGGATGMLRLFRAELKKYLLEVKTYYPDQIVDVVTKYILFATFFYGFVHNAGNATNYSIGYLYWIIASGIISELSVSISFEKQVGTIEQLIIKPYPFWLILTVKTYVVLLVTALKSLLLLALIRITLPVSLAFNINLVWILLVSVIGFTGIGLALSGLTMKFAKTASFESIISYGLLFFSGAIIPFDKMPVTVQRILDVIPFTAGINASQQSFNGSFHMLPVFLWLVVINLVCFMIGYWIFNAIFRNVKMNGVLNNY</sequence>
<dbReference type="InterPro" id="IPR013525">
    <property type="entry name" value="ABC2_TM"/>
</dbReference>
<accession>A0A398DFH7</accession>
<evidence type="ECO:0000313" key="8">
    <source>
        <dbReference type="Proteomes" id="UP000266489"/>
    </source>
</evidence>
<dbReference type="Pfam" id="PF01061">
    <property type="entry name" value="ABC2_membrane"/>
    <property type="match status" value="1"/>
</dbReference>
<evidence type="ECO:0000256" key="3">
    <source>
        <dbReference type="ARBA" id="ARBA00022989"/>
    </source>
</evidence>
<feature type="transmembrane region" description="Helical" evidence="5">
    <location>
        <begin position="188"/>
        <end position="207"/>
    </location>
</feature>
<feature type="domain" description="ABC-2 type transporter transmembrane" evidence="6">
    <location>
        <begin position="31"/>
        <end position="233"/>
    </location>
</feature>
<dbReference type="AlphaFoldDB" id="A0A398DFH7"/>
<comment type="caution">
    <text evidence="7">The sequence shown here is derived from an EMBL/GenBank/DDBJ whole genome shotgun (WGS) entry which is preliminary data.</text>
</comment>
<evidence type="ECO:0000259" key="6">
    <source>
        <dbReference type="Pfam" id="PF01061"/>
    </source>
</evidence>
<proteinExistence type="predicted"/>
<keyword evidence="3 5" id="KW-1133">Transmembrane helix</keyword>
<dbReference type="InterPro" id="IPR051784">
    <property type="entry name" value="Nod_factor_ABC_transporter"/>
</dbReference>
<name>A0A398DFH7_9BACT</name>
<organism evidence="7 8">
    <name type="scientific">Candidatus Cryosericum odellii</name>
    <dbReference type="NCBI Taxonomy" id="2290917"/>
    <lineage>
        <taxon>Bacteria</taxon>
        <taxon>Pseudomonadati</taxon>
        <taxon>Caldisericota/Cryosericota group</taxon>
        <taxon>Candidatus Cryosericota</taxon>
        <taxon>Candidatus Cryosericia</taxon>
        <taxon>Candidatus Cryosericales</taxon>
        <taxon>Candidatus Cryosericaceae</taxon>
        <taxon>Candidatus Cryosericum</taxon>
    </lineage>
</organism>
<keyword evidence="2 5" id="KW-0812">Transmembrane</keyword>
<comment type="subcellular location">
    <subcellularLocation>
        <location evidence="1">Membrane</location>
        <topology evidence="1">Multi-pass membrane protein</topology>
    </subcellularLocation>
</comment>
<protein>
    <submittedName>
        <fullName evidence="7">ABC transporter permease</fullName>
    </submittedName>
</protein>
<dbReference type="EMBL" id="QXIU01000053">
    <property type="protein sequence ID" value="RIE14262.1"/>
    <property type="molecule type" value="Genomic_DNA"/>
</dbReference>
<evidence type="ECO:0000256" key="5">
    <source>
        <dbReference type="SAM" id="Phobius"/>
    </source>
</evidence>
<evidence type="ECO:0000256" key="2">
    <source>
        <dbReference type="ARBA" id="ARBA00022692"/>
    </source>
</evidence>
<feature type="transmembrane region" description="Helical" evidence="5">
    <location>
        <begin position="81"/>
        <end position="101"/>
    </location>
</feature>
<evidence type="ECO:0000313" key="7">
    <source>
        <dbReference type="EMBL" id="RIE14262.1"/>
    </source>
</evidence>
<feature type="transmembrane region" description="Helical" evidence="5">
    <location>
        <begin position="243"/>
        <end position="262"/>
    </location>
</feature>
<reference evidence="7 8" key="1">
    <citation type="submission" date="2018-09" db="EMBL/GenBank/DDBJ databases">
        <title>Discovery and Ecogenomic Context for Candidatus Cryosericales, a Global Caldiserica Order Active in Thawing Permafrost.</title>
        <authorList>
            <person name="Martinez M.A."/>
            <person name="Woodcroft B.J."/>
            <person name="Ignacio Espinoza J.C."/>
            <person name="Zayed A."/>
            <person name="Singleton C.M."/>
            <person name="Boyd J."/>
            <person name="Li Y.-F."/>
            <person name="Purvine S."/>
            <person name="Maughan H."/>
            <person name="Hodgkins S.B."/>
            <person name="Anderson D."/>
            <person name="Sederholm M."/>
            <person name="Temperton B."/>
            <person name="Saleska S.R."/>
            <person name="Tyson G.W."/>
            <person name="Rich V.I."/>
        </authorList>
    </citation>
    <scope>NUCLEOTIDE SEQUENCE [LARGE SCALE GENOMIC DNA]</scope>
    <source>
        <strain evidence="7 8">SMC5</strain>
    </source>
</reference>
<gene>
    <name evidence="7" type="ORF">SMC5_02025</name>
</gene>
<keyword evidence="4 5" id="KW-0472">Membrane</keyword>
<dbReference type="OrthoDB" id="9815972at2"/>
<dbReference type="GO" id="GO:0140359">
    <property type="term" value="F:ABC-type transporter activity"/>
    <property type="evidence" value="ECO:0007669"/>
    <property type="project" value="InterPro"/>
</dbReference>
<evidence type="ECO:0000256" key="4">
    <source>
        <dbReference type="ARBA" id="ARBA00023136"/>
    </source>
</evidence>
<feature type="transmembrane region" description="Helical" evidence="5">
    <location>
        <begin position="152"/>
        <end position="176"/>
    </location>
</feature>
<feature type="transmembrane region" description="Helical" evidence="5">
    <location>
        <begin position="122"/>
        <end position="146"/>
    </location>
</feature>
<feature type="transmembrane region" description="Helical" evidence="5">
    <location>
        <begin position="51"/>
        <end position="69"/>
    </location>
</feature>
<dbReference type="PANTHER" id="PTHR43229">
    <property type="entry name" value="NODULATION PROTEIN J"/>
    <property type="match status" value="1"/>
</dbReference>
<evidence type="ECO:0000256" key="1">
    <source>
        <dbReference type="ARBA" id="ARBA00004141"/>
    </source>
</evidence>